<feature type="compositionally biased region" description="Acidic residues" evidence="7">
    <location>
        <begin position="413"/>
        <end position="429"/>
    </location>
</feature>
<keyword evidence="8" id="KW-0472">Membrane</keyword>
<feature type="transmembrane region" description="Helical" evidence="8">
    <location>
        <begin position="12"/>
        <end position="29"/>
    </location>
</feature>
<evidence type="ECO:0000256" key="7">
    <source>
        <dbReference type="SAM" id="MobiDB-lite"/>
    </source>
</evidence>
<keyword evidence="3" id="KW-1000">Mitochondrion outer membrane</keyword>
<reference evidence="10" key="1">
    <citation type="journal article" date="2020" name="Stud. Mycol.">
        <title>101 Dothideomycetes genomes: a test case for predicting lifestyles and emergence of pathogens.</title>
        <authorList>
            <person name="Haridas S."/>
            <person name="Albert R."/>
            <person name="Binder M."/>
            <person name="Bloem J."/>
            <person name="Labutti K."/>
            <person name="Salamov A."/>
            <person name="Andreopoulos B."/>
            <person name="Baker S."/>
            <person name="Barry K."/>
            <person name="Bills G."/>
            <person name="Bluhm B."/>
            <person name="Cannon C."/>
            <person name="Castanera R."/>
            <person name="Culley D."/>
            <person name="Daum C."/>
            <person name="Ezra D."/>
            <person name="Gonzalez J."/>
            <person name="Henrissat B."/>
            <person name="Kuo A."/>
            <person name="Liang C."/>
            <person name="Lipzen A."/>
            <person name="Lutzoni F."/>
            <person name="Magnuson J."/>
            <person name="Mondo S."/>
            <person name="Nolan M."/>
            <person name="Ohm R."/>
            <person name="Pangilinan J."/>
            <person name="Park H.-J."/>
            <person name="Ramirez L."/>
            <person name="Alfaro M."/>
            <person name="Sun H."/>
            <person name="Tritt A."/>
            <person name="Yoshinaga Y."/>
            <person name="Zwiers L.-H."/>
            <person name="Turgeon B."/>
            <person name="Goodwin S."/>
            <person name="Spatafora J."/>
            <person name="Crous P."/>
            <person name="Grigoriev I."/>
        </authorList>
    </citation>
    <scope>NUCLEOTIDE SEQUENCE</scope>
    <source>
        <strain evidence="10">CBS 116005</strain>
    </source>
</reference>
<comment type="subcellular location">
    <subcellularLocation>
        <location evidence="1">Mitochondrion outer membrane</location>
        <topology evidence="1">Single-pass membrane protein</topology>
    </subcellularLocation>
</comment>
<dbReference type="GO" id="GO:0005741">
    <property type="term" value="C:mitochondrial outer membrane"/>
    <property type="evidence" value="ECO:0007669"/>
    <property type="project" value="UniProtKB-SubCell"/>
</dbReference>
<sequence length="429" mass="47565">MAISDMKRNGWIWDVLAMVGMPVLVYVVTRQILQRLDPDAHAKAEAQQKALAASSRLQSIFSDHERQRQEEEDYADDENDERALEYEEPVQREPLNLTAYEQTIAMEVVSPSDIPITFDDIGGLDTIIDELRESIIYPLTMPHLYANHSSLLTAPSGVLLYGPPGCGKTMLAKALARESGACFINLHISTLTEKWYGDSNKLVAAVFSLARKLQPTIVFIDEIDAVLGQRRSGEHEASGMVKAEFMTHWDGLASSTVDGGSQRICILGATNRIQDIDEAILRRMPKKFPVSLPNARQRRSIFDLTLRDTKLDPKFFDFDTLVRISAGMSGSDIKEACRDAAMVPIREYIKDAKASGRGVRGITSEMVRGLQTDDFFGRRGSVKQLQKPEEEVEEAESGSEERSTGSVASGSTEEVEEFGDVDGIEEARG</sequence>
<dbReference type="InterPro" id="IPR003960">
    <property type="entry name" value="ATPase_AAA_CS"/>
</dbReference>
<dbReference type="FunFam" id="3.40.50.300:FF:000538">
    <property type="entry name" value="ATPase family AAA domain-containing protein 1"/>
    <property type="match status" value="1"/>
</dbReference>
<gene>
    <name evidence="10" type="ORF">EJ03DRAFT_356945</name>
</gene>
<comment type="similarity">
    <text evidence="6">Belongs to the AAA ATPase family.</text>
</comment>
<name>A0A6G1LNR2_9PEZI</name>
<dbReference type="SMART" id="SM00382">
    <property type="entry name" value="AAA"/>
    <property type="match status" value="1"/>
</dbReference>
<feature type="compositionally biased region" description="Acidic residues" evidence="7">
    <location>
        <begin position="70"/>
        <end position="80"/>
    </location>
</feature>
<keyword evidence="5" id="KW-0496">Mitochondrion</keyword>
<evidence type="ECO:0000256" key="5">
    <source>
        <dbReference type="ARBA" id="ARBA00023128"/>
    </source>
</evidence>
<dbReference type="GO" id="GO:0140567">
    <property type="term" value="F:membrane protein dislocase activity"/>
    <property type="evidence" value="ECO:0007669"/>
    <property type="project" value="UniProtKB-ARBA"/>
</dbReference>
<dbReference type="Gene3D" id="3.40.50.300">
    <property type="entry name" value="P-loop containing nucleotide triphosphate hydrolases"/>
    <property type="match status" value="1"/>
</dbReference>
<dbReference type="GO" id="GO:0005524">
    <property type="term" value="F:ATP binding"/>
    <property type="evidence" value="ECO:0007669"/>
    <property type="project" value="UniProtKB-KW"/>
</dbReference>
<feature type="region of interest" description="Disordered" evidence="7">
    <location>
        <begin position="379"/>
        <end position="429"/>
    </location>
</feature>
<dbReference type="Pfam" id="PF17862">
    <property type="entry name" value="AAA_lid_3"/>
    <property type="match status" value="1"/>
</dbReference>
<dbReference type="Pfam" id="PF00004">
    <property type="entry name" value="AAA"/>
    <property type="match status" value="1"/>
</dbReference>
<accession>A0A6G1LNR2</accession>
<organism evidence="10 11">
    <name type="scientific">Teratosphaeria nubilosa</name>
    <dbReference type="NCBI Taxonomy" id="161662"/>
    <lineage>
        <taxon>Eukaryota</taxon>
        <taxon>Fungi</taxon>
        <taxon>Dikarya</taxon>
        <taxon>Ascomycota</taxon>
        <taxon>Pezizomycotina</taxon>
        <taxon>Dothideomycetes</taxon>
        <taxon>Dothideomycetidae</taxon>
        <taxon>Mycosphaerellales</taxon>
        <taxon>Teratosphaeriaceae</taxon>
        <taxon>Teratosphaeria</taxon>
    </lineage>
</organism>
<dbReference type="InterPro" id="IPR003593">
    <property type="entry name" value="AAA+_ATPase"/>
</dbReference>
<dbReference type="GO" id="GO:0140570">
    <property type="term" value="P:extraction of mislocalized protein from mitochondrial outer membrane"/>
    <property type="evidence" value="ECO:0007669"/>
    <property type="project" value="TreeGrafter"/>
</dbReference>
<dbReference type="Proteomes" id="UP000799436">
    <property type="component" value="Unassembled WGS sequence"/>
</dbReference>
<keyword evidence="11" id="KW-1185">Reference proteome</keyword>
<dbReference type="PROSITE" id="PS00674">
    <property type="entry name" value="AAA"/>
    <property type="match status" value="1"/>
</dbReference>
<dbReference type="InterPro" id="IPR051701">
    <property type="entry name" value="Mito_OM_Translocase_MSP1"/>
</dbReference>
<dbReference type="AlphaFoldDB" id="A0A6G1LNR2"/>
<dbReference type="GO" id="GO:0016887">
    <property type="term" value="F:ATP hydrolysis activity"/>
    <property type="evidence" value="ECO:0007669"/>
    <property type="project" value="InterPro"/>
</dbReference>
<evidence type="ECO:0000259" key="9">
    <source>
        <dbReference type="SMART" id="SM00382"/>
    </source>
</evidence>
<evidence type="ECO:0000256" key="3">
    <source>
        <dbReference type="ARBA" id="ARBA00022787"/>
    </source>
</evidence>
<evidence type="ECO:0000313" key="11">
    <source>
        <dbReference type="Proteomes" id="UP000799436"/>
    </source>
</evidence>
<dbReference type="SUPFAM" id="SSF52540">
    <property type="entry name" value="P-loop containing nucleoside triphosphate hydrolases"/>
    <property type="match status" value="1"/>
</dbReference>
<dbReference type="InterPro" id="IPR027417">
    <property type="entry name" value="P-loop_NTPase"/>
</dbReference>
<keyword evidence="2 6" id="KW-0547">Nucleotide-binding</keyword>
<keyword evidence="8" id="KW-1133">Transmembrane helix</keyword>
<evidence type="ECO:0000313" key="10">
    <source>
        <dbReference type="EMBL" id="KAF2774557.1"/>
    </source>
</evidence>
<evidence type="ECO:0000256" key="1">
    <source>
        <dbReference type="ARBA" id="ARBA00004572"/>
    </source>
</evidence>
<proteinExistence type="inferred from homology"/>
<feature type="region of interest" description="Disordered" evidence="7">
    <location>
        <begin position="61"/>
        <end position="82"/>
    </location>
</feature>
<keyword evidence="4 6" id="KW-0067">ATP-binding</keyword>
<dbReference type="OrthoDB" id="10254455at2759"/>
<dbReference type="PANTHER" id="PTHR45644:SF3">
    <property type="entry name" value="FI08533P-RELATED"/>
    <property type="match status" value="1"/>
</dbReference>
<protein>
    <submittedName>
        <fullName evidence="10">AAA-domain-containing protein</fullName>
    </submittedName>
</protein>
<evidence type="ECO:0000256" key="4">
    <source>
        <dbReference type="ARBA" id="ARBA00022840"/>
    </source>
</evidence>
<dbReference type="PANTHER" id="PTHR45644">
    <property type="entry name" value="AAA ATPASE, PUTATIVE (AFU_ORTHOLOGUE AFUA_2G12920)-RELATED-RELATED"/>
    <property type="match status" value="1"/>
</dbReference>
<evidence type="ECO:0000256" key="2">
    <source>
        <dbReference type="ARBA" id="ARBA00022741"/>
    </source>
</evidence>
<dbReference type="EMBL" id="ML995808">
    <property type="protein sequence ID" value="KAF2774557.1"/>
    <property type="molecule type" value="Genomic_DNA"/>
</dbReference>
<dbReference type="InterPro" id="IPR003959">
    <property type="entry name" value="ATPase_AAA_core"/>
</dbReference>
<keyword evidence="8" id="KW-0812">Transmembrane</keyword>
<evidence type="ECO:0000256" key="6">
    <source>
        <dbReference type="RuleBase" id="RU003651"/>
    </source>
</evidence>
<evidence type="ECO:0000256" key="8">
    <source>
        <dbReference type="SAM" id="Phobius"/>
    </source>
</evidence>
<feature type="domain" description="AAA+ ATPase" evidence="9">
    <location>
        <begin position="154"/>
        <end position="294"/>
    </location>
</feature>
<dbReference type="Gene3D" id="1.10.8.60">
    <property type="match status" value="1"/>
</dbReference>
<dbReference type="InterPro" id="IPR041569">
    <property type="entry name" value="AAA_lid_3"/>
</dbReference>